<evidence type="ECO:0000313" key="5">
    <source>
        <dbReference type="Proteomes" id="UP000249890"/>
    </source>
</evidence>
<dbReference type="AlphaFoldDB" id="A0A2Z2KI74"/>
<accession>A0A2Z2KI74</accession>
<dbReference type="KEGG" id="pdh:B9T62_25345"/>
<dbReference type="Pfam" id="PF07833">
    <property type="entry name" value="Cu_amine_oxidN1"/>
    <property type="match status" value="2"/>
</dbReference>
<feature type="signal peptide" evidence="2">
    <location>
        <begin position="1"/>
        <end position="26"/>
    </location>
</feature>
<dbReference type="Proteomes" id="UP000249890">
    <property type="component" value="Chromosome"/>
</dbReference>
<keyword evidence="2" id="KW-0732">Signal</keyword>
<sequence>MFKAQIPAAALLAVALIGAAPLTASAPLSASAAVAKVVVTPAKAVEVQSMKVNMLFDGVSLQPPTGQYVFMHKNTTYVPLRFMSYALQKSVAWDAKNLKVTVSEPSAAELVQIKEYLTNAADNNIAAVTNKVKLNEIPAKYVFNGVTKTLPLGYSSYILNGTVYVPLRYLSEAVGHSISWNQQNKTITANSEAYQALPSSTPEVKPDATAKPVATQAPSATPAPSPATGGAAAGGGSGGTDKLSYETITSETEAKLTALRSQSAATLFDTALQYVAAEDDAAKASIKAKGKQQLASFTASFNSIISDAEQKLNNNGHSTAIISEYRSAFENELQNGLNSAAGLVD</sequence>
<dbReference type="OrthoDB" id="574706at2"/>
<protein>
    <recommendedName>
        <fullName evidence="3">Copper amine oxidase-like N-terminal domain-containing protein</fullName>
    </recommendedName>
</protein>
<evidence type="ECO:0000256" key="1">
    <source>
        <dbReference type="SAM" id="MobiDB-lite"/>
    </source>
</evidence>
<keyword evidence="5" id="KW-1185">Reference proteome</keyword>
<feature type="domain" description="Copper amine oxidase-like N-terminal" evidence="3">
    <location>
        <begin position="70"/>
        <end position="125"/>
    </location>
</feature>
<dbReference type="InterPro" id="IPR012854">
    <property type="entry name" value="Cu_amine_oxidase-like_N"/>
</dbReference>
<evidence type="ECO:0000259" key="3">
    <source>
        <dbReference type="Pfam" id="PF07833"/>
    </source>
</evidence>
<gene>
    <name evidence="4" type="ORF">B9T62_25345</name>
</gene>
<evidence type="ECO:0000313" key="4">
    <source>
        <dbReference type="EMBL" id="ASA23815.1"/>
    </source>
</evidence>
<dbReference type="SUPFAM" id="SSF55383">
    <property type="entry name" value="Copper amine oxidase, domain N"/>
    <property type="match status" value="1"/>
</dbReference>
<feature type="domain" description="Copper amine oxidase-like N-terminal" evidence="3">
    <location>
        <begin position="154"/>
        <end position="192"/>
    </location>
</feature>
<name>A0A2Z2KI74_9BACL</name>
<evidence type="ECO:0000256" key="2">
    <source>
        <dbReference type="SAM" id="SignalP"/>
    </source>
</evidence>
<feature type="compositionally biased region" description="Low complexity" evidence="1">
    <location>
        <begin position="217"/>
        <end position="230"/>
    </location>
</feature>
<organism evidence="4 5">
    <name type="scientific">Paenibacillus donghaensis</name>
    <dbReference type="NCBI Taxonomy" id="414771"/>
    <lineage>
        <taxon>Bacteria</taxon>
        <taxon>Bacillati</taxon>
        <taxon>Bacillota</taxon>
        <taxon>Bacilli</taxon>
        <taxon>Bacillales</taxon>
        <taxon>Paenibacillaceae</taxon>
        <taxon>Paenibacillus</taxon>
    </lineage>
</organism>
<feature type="chain" id="PRO_5038786294" description="Copper amine oxidase-like N-terminal domain-containing protein" evidence="2">
    <location>
        <begin position="27"/>
        <end position="345"/>
    </location>
</feature>
<feature type="region of interest" description="Disordered" evidence="1">
    <location>
        <begin position="197"/>
        <end position="243"/>
    </location>
</feature>
<dbReference type="EMBL" id="CP021780">
    <property type="protein sequence ID" value="ASA23815.1"/>
    <property type="molecule type" value="Genomic_DNA"/>
</dbReference>
<dbReference type="RefSeq" id="WP_087917801.1">
    <property type="nucleotide sequence ID" value="NZ_CP021780.1"/>
</dbReference>
<reference evidence="4 5" key="1">
    <citation type="submission" date="2017-06" db="EMBL/GenBank/DDBJ databases">
        <title>Complete genome sequence of Paenibacillus donghaensis KCTC 13049T isolated from East Sea sediment, South Korea.</title>
        <authorList>
            <person name="Jung B.K."/>
            <person name="Hong S.-J."/>
            <person name="Shin J.-H."/>
        </authorList>
    </citation>
    <scope>NUCLEOTIDE SEQUENCE [LARGE SCALE GENOMIC DNA]</scope>
    <source>
        <strain evidence="4 5">KCTC 13049</strain>
    </source>
</reference>
<proteinExistence type="predicted"/>
<dbReference type="InterPro" id="IPR036582">
    <property type="entry name" value="Mao_N_sf"/>
</dbReference>
<dbReference type="Gene3D" id="3.30.457.10">
    <property type="entry name" value="Copper amine oxidase-like, N-terminal domain"/>
    <property type="match status" value="1"/>
</dbReference>